<dbReference type="Gene3D" id="3.30.565.10">
    <property type="entry name" value="Histidine kinase-like ATPase, C-terminal domain"/>
    <property type="match status" value="1"/>
</dbReference>
<dbReference type="EMBL" id="JBHMDI010000002">
    <property type="protein sequence ID" value="MFB9346181.1"/>
    <property type="molecule type" value="Genomic_DNA"/>
</dbReference>
<name>A0ABV5L5E6_9ACTN</name>
<feature type="domain" description="Histidine kinase/HSP90-like ATPase" evidence="2">
    <location>
        <begin position="21"/>
        <end position="134"/>
    </location>
</feature>
<accession>A0ABV5L5E6</accession>
<dbReference type="Pfam" id="PF13581">
    <property type="entry name" value="HATPase_c_2"/>
    <property type="match status" value="1"/>
</dbReference>
<evidence type="ECO:0000259" key="2">
    <source>
        <dbReference type="Pfam" id="PF13581"/>
    </source>
</evidence>
<dbReference type="GO" id="GO:0005524">
    <property type="term" value="F:ATP binding"/>
    <property type="evidence" value="ECO:0007669"/>
    <property type="project" value="UniProtKB-KW"/>
</dbReference>
<organism evidence="3 4">
    <name type="scientific">Streptomyces heliomycini</name>
    <dbReference type="NCBI Taxonomy" id="284032"/>
    <lineage>
        <taxon>Bacteria</taxon>
        <taxon>Bacillati</taxon>
        <taxon>Actinomycetota</taxon>
        <taxon>Actinomycetes</taxon>
        <taxon>Kitasatosporales</taxon>
        <taxon>Streptomycetaceae</taxon>
        <taxon>Streptomyces</taxon>
    </lineage>
</organism>
<dbReference type="Proteomes" id="UP001589753">
    <property type="component" value="Unassembled WGS sequence"/>
</dbReference>
<keyword evidence="3" id="KW-0067">ATP-binding</keyword>
<proteinExistence type="predicted"/>
<protein>
    <submittedName>
        <fullName evidence="3">ATP-binding protein</fullName>
    </submittedName>
</protein>
<sequence length="149" mass="14835">MTPTSGPPVATSLPVASGPDLTRVRQRIRRAAAGLGLGPVRQAEPVTAAGEPARTTLAHGGGGHVEIAPVTRGAARGPRLSLVDSGPGVHDVEPATTDGHTSGGGPGRGLSGARRLVHACELDTEPGRGTVITVVARTADVPAARSGAW</sequence>
<feature type="region of interest" description="Disordered" evidence="1">
    <location>
        <begin position="1"/>
        <end position="20"/>
    </location>
</feature>
<evidence type="ECO:0000313" key="3">
    <source>
        <dbReference type="EMBL" id="MFB9346181.1"/>
    </source>
</evidence>
<feature type="compositionally biased region" description="Gly residues" evidence="1">
    <location>
        <begin position="101"/>
        <end position="110"/>
    </location>
</feature>
<dbReference type="RefSeq" id="WP_380954162.1">
    <property type="nucleotide sequence ID" value="NZ_JBHMDI010000002.1"/>
</dbReference>
<evidence type="ECO:0000256" key="1">
    <source>
        <dbReference type="SAM" id="MobiDB-lite"/>
    </source>
</evidence>
<dbReference type="InterPro" id="IPR036890">
    <property type="entry name" value="HATPase_C_sf"/>
</dbReference>
<keyword evidence="4" id="KW-1185">Reference proteome</keyword>
<keyword evidence="3" id="KW-0547">Nucleotide-binding</keyword>
<comment type="caution">
    <text evidence="3">The sequence shown here is derived from an EMBL/GenBank/DDBJ whole genome shotgun (WGS) entry which is preliminary data.</text>
</comment>
<gene>
    <name evidence="3" type="ORF">ACFFUA_01675</name>
</gene>
<feature type="region of interest" description="Disordered" evidence="1">
    <location>
        <begin position="43"/>
        <end position="112"/>
    </location>
</feature>
<dbReference type="InterPro" id="IPR003594">
    <property type="entry name" value="HATPase_dom"/>
</dbReference>
<reference evidence="3 4" key="1">
    <citation type="submission" date="2024-09" db="EMBL/GenBank/DDBJ databases">
        <authorList>
            <person name="Sun Q."/>
            <person name="Mori K."/>
        </authorList>
    </citation>
    <scope>NUCLEOTIDE SEQUENCE [LARGE SCALE GENOMIC DNA]</scope>
    <source>
        <strain evidence="3 4">JCM 9767</strain>
    </source>
</reference>
<dbReference type="SUPFAM" id="SSF55874">
    <property type="entry name" value="ATPase domain of HSP90 chaperone/DNA topoisomerase II/histidine kinase"/>
    <property type="match status" value="1"/>
</dbReference>
<evidence type="ECO:0000313" key="4">
    <source>
        <dbReference type="Proteomes" id="UP001589753"/>
    </source>
</evidence>